<dbReference type="AlphaFoldDB" id="A0A9X5GRS2"/>
<keyword evidence="2" id="KW-1185">Reference proteome</keyword>
<dbReference type="InterPro" id="IPR027417">
    <property type="entry name" value="P-loop_NTPase"/>
</dbReference>
<proteinExistence type="predicted"/>
<sequence>MHWWEANFHVSFLFIDEYVALRSIFPKRAAKEDGGYNLAEFDALIKRIVTMGASAGCYAIISIAEASVDEGGLPAMLRSACSTKILFKPTLNEGRLL</sequence>
<gene>
    <name evidence="1" type="ORF">D5281_08425</name>
</gene>
<dbReference type="EMBL" id="QZDT01000010">
    <property type="protein sequence ID" value="NBJ92619.1"/>
    <property type="molecule type" value="Genomic_DNA"/>
</dbReference>
<dbReference type="Proteomes" id="UP001154420">
    <property type="component" value="Unassembled WGS sequence"/>
</dbReference>
<dbReference type="OrthoDB" id="9807790at2"/>
<comment type="caution">
    <text evidence="1">The sequence shown here is derived from an EMBL/GenBank/DDBJ whole genome shotgun (WGS) entry which is preliminary data.</text>
</comment>
<protein>
    <submittedName>
        <fullName evidence="1">Uncharacterized protein</fullName>
    </submittedName>
</protein>
<name>A0A9X5GRS2_9FIRM</name>
<evidence type="ECO:0000313" key="1">
    <source>
        <dbReference type="EMBL" id="NBJ92619.1"/>
    </source>
</evidence>
<dbReference type="Gene3D" id="3.40.50.300">
    <property type="entry name" value="P-loop containing nucleotide triphosphate hydrolases"/>
    <property type="match status" value="1"/>
</dbReference>
<organism evidence="1 2">
    <name type="scientific">Parablautia muri</name>
    <dbReference type="NCBI Taxonomy" id="2320879"/>
    <lineage>
        <taxon>Bacteria</taxon>
        <taxon>Bacillati</taxon>
        <taxon>Bacillota</taxon>
        <taxon>Clostridia</taxon>
        <taxon>Lachnospirales</taxon>
        <taxon>Lachnospiraceae</taxon>
        <taxon>Parablautia</taxon>
    </lineage>
</organism>
<evidence type="ECO:0000313" key="2">
    <source>
        <dbReference type="Proteomes" id="UP001154420"/>
    </source>
</evidence>
<reference evidence="1" key="1">
    <citation type="submission" date="2018-09" db="EMBL/GenBank/DDBJ databases">
        <title>Murine metabolic-syndrome-specific gut microbial biobank.</title>
        <authorList>
            <person name="Liu C."/>
        </authorList>
    </citation>
    <scope>NUCLEOTIDE SEQUENCE</scope>
    <source>
        <strain evidence="1">D42-62</strain>
    </source>
</reference>
<accession>A0A9X5GRS2</accession>
<dbReference type="RefSeq" id="WP_160559711.1">
    <property type="nucleotide sequence ID" value="NZ_QZDT01000010.1"/>
</dbReference>